<protein>
    <recommendedName>
        <fullName evidence="3">Oxidase</fullName>
    </recommendedName>
</protein>
<keyword evidence="2" id="KW-1185">Reference proteome</keyword>
<dbReference type="AlphaFoldDB" id="A0A444GLR0"/>
<evidence type="ECO:0000313" key="1">
    <source>
        <dbReference type="EMBL" id="RWW91867.1"/>
    </source>
</evidence>
<evidence type="ECO:0000313" key="2">
    <source>
        <dbReference type="Proteomes" id="UP000287527"/>
    </source>
</evidence>
<organism evidence="1 2">
    <name type="scientific">Flavobacterium cerinum</name>
    <dbReference type="NCBI Taxonomy" id="2502784"/>
    <lineage>
        <taxon>Bacteria</taxon>
        <taxon>Pseudomonadati</taxon>
        <taxon>Bacteroidota</taxon>
        <taxon>Flavobacteriia</taxon>
        <taxon>Flavobacteriales</taxon>
        <taxon>Flavobacteriaceae</taxon>
        <taxon>Flavobacterium</taxon>
    </lineage>
</organism>
<name>A0A444GLR0_9FLAO</name>
<dbReference type="RefSeq" id="WP_128391319.1">
    <property type="nucleotide sequence ID" value="NZ_SBII01000016.1"/>
</dbReference>
<dbReference type="EMBL" id="SBII01000016">
    <property type="protein sequence ID" value="RWW91867.1"/>
    <property type="molecule type" value="Genomic_DNA"/>
</dbReference>
<comment type="caution">
    <text evidence="1">The sequence shown here is derived from an EMBL/GenBank/DDBJ whole genome shotgun (WGS) entry which is preliminary data.</text>
</comment>
<gene>
    <name evidence="1" type="ORF">EPI11_17650</name>
</gene>
<dbReference type="Proteomes" id="UP000287527">
    <property type="component" value="Unassembled WGS sequence"/>
</dbReference>
<proteinExistence type="predicted"/>
<accession>A0A444GLR0</accession>
<reference evidence="1 2" key="1">
    <citation type="submission" date="2019-01" db="EMBL/GenBank/DDBJ databases">
        <title>Flavobacterium sp. nov.,isolated from freshwater.</title>
        <authorList>
            <person name="Zhang R."/>
            <person name="Du Z.-J."/>
        </authorList>
    </citation>
    <scope>NUCLEOTIDE SEQUENCE [LARGE SCALE GENOMIC DNA]</scope>
    <source>
        <strain evidence="1 2">1E403</strain>
    </source>
</reference>
<sequence length="94" mass="10642">MNLDILLDDDFNPLIQNGDFVIGQSDQQHVNCIFLAHPGEYKQFPLVGFGASRYLKSTTASKEKFIRDLTIQLELDGYVNPEISNDLDNLIIKV</sequence>
<dbReference type="OrthoDB" id="799440at2"/>
<evidence type="ECO:0008006" key="3">
    <source>
        <dbReference type="Google" id="ProtNLM"/>
    </source>
</evidence>